<feature type="region of interest" description="Disordered" evidence="1">
    <location>
        <begin position="206"/>
        <end position="240"/>
    </location>
</feature>
<evidence type="ECO:0000313" key="3">
    <source>
        <dbReference type="EMBL" id="MFG6433377.1"/>
    </source>
</evidence>
<dbReference type="SMART" id="SM00421">
    <property type="entry name" value="HTH_LUXR"/>
    <property type="match status" value="1"/>
</dbReference>
<dbReference type="EMBL" id="JBIGHV010000012">
    <property type="protein sequence ID" value="MFG6433377.1"/>
    <property type="molecule type" value="Genomic_DNA"/>
</dbReference>
<dbReference type="Gene3D" id="1.10.10.10">
    <property type="entry name" value="Winged helix-like DNA-binding domain superfamily/Winged helix DNA-binding domain"/>
    <property type="match status" value="1"/>
</dbReference>
<accession>A0ABW7FDT4</accession>
<proteinExistence type="predicted"/>
<gene>
    <name evidence="3" type="ORF">ACG00Y_25950</name>
</gene>
<evidence type="ECO:0000313" key="4">
    <source>
        <dbReference type="Proteomes" id="UP001606210"/>
    </source>
</evidence>
<evidence type="ECO:0000256" key="1">
    <source>
        <dbReference type="SAM" id="MobiDB-lite"/>
    </source>
</evidence>
<organism evidence="3 4">
    <name type="scientific">Pelomonas parva</name>
    <dbReference type="NCBI Taxonomy" id="3299032"/>
    <lineage>
        <taxon>Bacteria</taxon>
        <taxon>Pseudomonadati</taxon>
        <taxon>Pseudomonadota</taxon>
        <taxon>Betaproteobacteria</taxon>
        <taxon>Burkholderiales</taxon>
        <taxon>Sphaerotilaceae</taxon>
        <taxon>Roseateles</taxon>
    </lineage>
</organism>
<keyword evidence="4" id="KW-1185">Reference proteome</keyword>
<dbReference type="RefSeq" id="WP_394484033.1">
    <property type="nucleotide sequence ID" value="NZ_JBIGHV010000012.1"/>
</dbReference>
<evidence type="ECO:0000259" key="2">
    <source>
        <dbReference type="SMART" id="SM00421"/>
    </source>
</evidence>
<name>A0ABW7FDT4_9BURK</name>
<dbReference type="InterPro" id="IPR000792">
    <property type="entry name" value="Tscrpt_reg_LuxR_C"/>
</dbReference>
<feature type="domain" description="HTH luxR-type" evidence="2">
    <location>
        <begin position="135"/>
        <end position="192"/>
    </location>
</feature>
<feature type="compositionally biased region" description="Polar residues" evidence="1">
    <location>
        <begin position="216"/>
        <end position="240"/>
    </location>
</feature>
<dbReference type="Proteomes" id="UP001606210">
    <property type="component" value="Unassembled WGS sequence"/>
</dbReference>
<dbReference type="InterPro" id="IPR016032">
    <property type="entry name" value="Sig_transdc_resp-reg_C-effctor"/>
</dbReference>
<dbReference type="InterPro" id="IPR036388">
    <property type="entry name" value="WH-like_DNA-bd_sf"/>
</dbReference>
<reference evidence="3 4" key="1">
    <citation type="submission" date="2024-08" db="EMBL/GenBank/DDBJ databases">
        <authorList>
            <person name="Lu H."/>
        </authorList>
    </citation>
    <scope>NUCLEOTIDE SEQUENCE [LARGE SCALE GENOMIC DNA]</scope>
    <source>
        <strain evidence="3 4">LYH14W</strain>
    </source>
</reference>
<comment type="caution">
    <text evidence="3">The sequence shown here is derived from an EMBL/GenBank/DDBJ whole genome shotgun (WGS) entry which is preliminary data.</text>
</comment>
<dbReference type="SUPFAM" id="SSF46894">
    <property type="entry name" value="C-terminal effector domain of the bipartite response regulators"/>
    <property type="match status" value="1"/>
</dbReference>
<sequence>MPTPTAPAQQPQLLPELPGLPPVAKLRLDADQQVLAYTASACRIIHANPCSLTLSCGRLRQHPDPKPLRDALRWVCEPGSAGRRERALSMQRVGAAPLTLRLSRHHEPGTGAMHAVVWLADPDQFHLDEAGLQQAFEFTATEARVAVGLAAGASAAELAQAWGLRANTVQMHVKHLLAKTHTSRQAQLVGLLWRSAVLRLPTPPAEAAGARVCPSHASTQTGSDGEGGASQTLTQTVQPH</sequence>
<protein>
    <submittedName>
        <fullName evidence="3">Helix-turn-helix transcriptional regulator</fullName>
    </submittedName>
</protein>